<gene>
    <name evidence="15" type="primary">nadB</name>
    <name evidence="15" type="ORF">CDV26_04610</name>
</gene>
<evidence type="ECO:0000256" key="7">
    <source>
        <dbReference type="ARBA" id="ARBA00022642"/>
    </source>
</evidence>
<evidence type="ECO:0000313" key="15">
    <source>
        <dbReference type="EMBL" id="ASG67768.1"/>
    </source>
</evidence>
<evidence type="ECO:0000256" key="4">
    <source>
        <dbReference type="ARBA" id="ARBA00012173"/>
    </source>
</evidence>
<sequence>MIVKKHDIAIVGGGLAGVVAAIELAEHGLDIAIICDQVYNKCASSYAQGGIAAIISDEDSINLHVTDTYIASGNMANLESVDQVVSNSNSSIKWLEQHGVEFDKKGDGSYSLHLEGGHSLARILHIKDYTGRAVISKLYEKLNEFVNISIYLDHKAFKLIRKDDKCTGLYTYSSSHQVIKFVAKKVVLASGGASGLYKYVTSATAGTGSAMIMAYDIGCQLENLEFTQFHPTCFFGKAGEPILISEAIRGSGAILETEKGIRVMKSIHEKKDLAPRDIVARQIYINMQAGRDVYLNATHLSTSQWQDKFPYIYQKLLENNIDPAIDRIPILPATHYSCGGISVNRYSQTNVQNLYAVGEVSCTGLHGANRLASNSLLECIVYALEASKHILNNLVQGFYQDKEVLDLFDSKKDYSQQMAAIRQLMWDNVSLVRKQSELRDVCRQIEQLEKLIDQDRLSEKYDYKLEAYKKMLKLAKLTVRSAISRQDSVGSHFIRK</sequence>
<evidence type="ECO:0000256" key="6">
    <source>
        <dbReference type="ARBA" id="ARBA00022630"/>
    </source>
</evidence>
<dbReference type="InterPro" id="IPR003953">
    <property type="entry name" value="FAD-dep_OxRdtase_2_FAD-bd"/>
</dbReference>
<keyword evidence="7 12" id="KW-0662">Pyridine nucleotide biosynthesis</keyword>
<protein>
    <recommendedName>
        <fullName evidence="5 11">L-aspartate oxidase</fullName>
        <ecNumber evidence="4 11">1.4.3.16</ecNumber>
    </recommendedName>
</protein>
<dbReference type="NCBIfam" id="TIGR00551">
    <property type="entry name" value="nadB"/>
    <property type="match status" value="1"/>
</dbReference>
<dbReference type="Pfam" id="PF00890">
    <property type="entry name" value="FAD_binding_2"/>
    <property type="match status" value="1"/>
</dbReference>
<dbReference type="Gene3D" id="3.50.50.60">
    <property type="entry name" value="FAD/NAD(P)-binding domain"/>
    <property type="match status" value="1"/>
</dbReference>
<evidence type="ECO:0000256" key="10">
    <source>
        <dbReference type="ARBA" id="ARBA00048305"/>
    </source>
</evidence>
<keyword evidence="9 12" id="KW-0560">Oxidoreductase</keyword>
<reference evidence="15 16" key="1">
    <citation type="submission" date="2017-06" db="EMBL/GenBank/DDBJ databases">
        <title>Complete genome of Francisella halioticida.</title>
        <authorList>
            <person name="Sjodin A."/>
        </authorList>
    </citation>
    <scope>NUCLEOTIDE SEQUENCE [LARGE SCALE GENOMIC DNA]</scope>
    <source>
        <strain evidence="15 16">DSM 23729</strain>
    </source>
</reference>
<dbReference type="Gene3D" id="1.20.58.100">
    <property type="entry name" value="Fumarate reductase/succinate dehydrogenase flavoprotein-like, C-terminal domain"/>
    <property type="match status" value="1"/>
</dbReference>
<evidence type="ECO:0000256" key="11">
    <source>
        <dbReference type="NCBIfam" id="TIGR00551"/>
    </source>
</evidence>
<accession>A0ABM6LYV6</accession>
<dbReference type="PRINTS" id="PR00411">
    <property type="entry name" value="PNDRDTASEI"/>
</dbReference>
<comment type="similarity">
    <text evidence="3 12">Belongs to the FAD-dependent oxidoreductase 2 family. NadB subfamily.</text>
</comment>
<proteinExistence type="inferred from homology"/>
<keyword evidence="6 12" id="KW-0285">Flavoprotein</keyword>
<dbReference type="EC" id="1.4.3.16" evidence="4 11"/>
<comment type="catalytic activity">
    <reaction evidence="10">
        <text>L-aspartate + O2 = iminosuccinate + H2O2</text>
        <dbReference type="Rhea" id="RHEA:25876"/>
        <dbReference type="ChEBI" id="CHEBI:15379"/>
        <dbReference type="ChEBI" id="CHEBI:16240"/>
        <dbReference type="ChEBI" id="CHEBI:29991"/>
        <dbReference type="ChEBI" id="CHEBI:77875"/>
        <dbReference type="EC" id="1.4.3.16"/>
    </reaction>
    <physiologicalReaction direction="left-to-right" evidence="10">
        <dbReference type="Rhea" id="RHEA:25877"/>
    </physiologicalReaction>
</comment>
<comment type="subcellular location">
    <subcellularLocation>
        <location evidence="12">Cytoplasm</location>
    </subcellularLocation>
</comment>
<dbReference type="SUPFAM" id="SSF56425">
    <property type="entry name" value="Succinate dehydrogenase/fumarate reductase flavoprotein, catalytic domain"/>
    <property type="match status" value="1"/>
</dbReference>
<evidence type="ECO:0000256" key="8">
    <source>
        <dbReference type="ARBA" id="ARBA00022827"/>
    </source>
</evidence>
<keyword evidence="8 12" id="KW-0274">FAD</keyword>
<dbReference type="EMBL" id="CP022132">
    <property type="protein sequence ID" value="ASG67768.1"/>
    <property type="molecule type" value="Genomic_DNA"/>
</dbReference>
<dbReference type="PRINTS" id="PR00368">
    <property type="entry name" value="FADPNR"/>
</dbReference>
<evidence type="ECO:0000259" key="14">
    <source>
        <dbReference type="Pfam" id="PF02910"/>
    </source>
</evidence>
<feature type="domain" description="FAD-dependent oxidoreductase 2 FAD-binding" evidence="13">
    <location>
        <begin position="7"/>
        <end position="376"/>
    </location>
</feature>
<feature type="domain" description="Fumarate reductase/succinate dehydrogenase flavoprotein-like C-terminal" evidence="14">
    <location>
        <begin position="420"/>
        <end position="493"/>
    </location>
</feature>
<evidence type="ECO:0000256" key="3">
    <source>
        <dbReference type="ARBA" id="ARBA00008562"/>
    </source>
</evidence>
<dbReference type="SUPFAM" id="SSF51905">
    <property type="entry name" value="FAD/NAD(P)-binding domain"/>
    <property type="match status" value="1"/>
</dbReference>
<evidence type="ECO:0000256" key="9">
    <source>
        <dbReference type="ARBA" id="ARBA00023002"/>
    </source>
</evidence>
<dbReference type="PANTHER" id="PTHR42716">
    <property type="entry name" value="L-ASPARTATE OXIDASE"/>
    <property type="match status" value="1"/>
</dbReference>
<evidence type="ECO:0000256" key="5">
    <source>
        <dbReference type="ARBA" id="ARBA00021901"/>
    </source>
</evidence>
<dbReference type="InterPro" id="IPR015939">
    <property type="entry name" value="Fum_Rdtase/Succ_DH_flav-like_C"/>
</dbReference>
<dbReference type="PANTHER" id="PTHR42716:SF2">
    <property type="entry name" value="L-ASPARTATE OXIDASE, CHLOROPLASTIC"/>
    <property type="match status" value="1"/>
</dbReference>
<dbReference type="InterPro" id="IPR027477">
    <property type="entry name" value="Succ_DH/fumarate_Rdtase_cat_sf"/>
</dbReference>
<evidence type="ECO:0000256" key="1">
    <source>
        <dbReference type="ARBA" id="ARBA00001974"/>
    </source>
</evidence>
<dbReference type="SUPFAM" id="SSF46977">
    <property type="entry name" value="Succinate dehydrogenase/fumarate reductase flavoprotein C-terminal domain"/>
    <property type="match status" value="1"/>
</dbReference>
<keyword evidence="16" id="KW-1185">Reference proteome</keyword>
<organism evidence="15 16">
    <name type="scientific">Francisella halioticida</name>
    <dbReference type="NCBI Taxonomy" id="549298"/>
    <lineage>
        <taxon>Bacteria</taxon>
        <taxon>Pseudomonadati</taxon>
        <taxon>Pseudomonadota</taxon>
        <taxon>Gammaproteobacteria</taxon>
        <taxon>Thiotrichales</taxon>
        <taxon>Francisellaceae</taxon>
        <taxon>Francisella</taxon>
    </lineage>
</organism>
<dbReference type="Gene3D" id="3.90.700.10">
    <property type="entry name" value="Succinate dehydrogenase/fumarate reductase flavoprotein, catalytic domain"/>
    <property type="match status" value="1"/>
</dbReference>
<evidence type="ECO:0000259" key="13">
    <source>
        <dbReference type="Pfam" id="PF00890"/>
    </source>
</evidence>
<comment type="function">
    <text evidence="12">Catalyzes the oxidation of L-aspartate to iminoaspartate.</text>
</comment>
<dbReference type="RefSeq" id="WP_088772292.1">
    <property type="nucleotide sequence ID" value="NZ_CP022132.1"/>
</dbReference>
<dbReference type="Pfam" id="PF02910">
    <property type="entry name" value="Succ_DH_flav_C"/>
    <property type="match status" value="1"/>
</dbReference>
<evidence type="ECO:0000256" key="2">
    <source>
        <dbReference type="ARBA" id="ARBA00004950"/>
    </source>
</evidence>
<dbReference type="Proteomes" id="UP000249910">
    <property type="component" value="Chromosome"/>
</dbReference>
<comment type="pathway">
    <text evidence="2 12">Cofactor biosynthesis; NAD(+) biosynthesis; iminoaspartate from L-aspartate (oxidase route): step 1/1.</text>
</comment>
<dbReference type="InterPro" id="IPR005288">
    <property type="entry name" value="NadB"/>
</dbReference>
<evidence type="ECO:0000256" key="12">
    <source>
        <dbReference type="RuleBase" id="RU362049"/>
    </source>
</evidence>
<name>A0ABM6LYV6_9GAMM</name>
<dbReference type="InterPro" id="IPR036188">
    <property type="entry name" value="FAD/NAD-bd_sf"/>
</dbReference>
<comment type="cofactor">
    <cofactor evidence="1 12">
        <name>FAD</name>
        <dbReference type="ChEBI" id="CHEBI:57692"/>
    </cofactor>
</comment>
<dbReference type="InterPro" id="IPR037099">
    <property type="entry name" value="Fum_R/Succ_DH_flav-like_C_sf"/>
</dbReference>
<evidence type="ECO:0000313" key="16">
    <source>
        <dbReference type="Proteomes" id="UP000249910"/>
    </source>
</evidence>